<dbReference type="Proteomes" id="UP001158066">
    <property type="component" value="Unassembled WGS sequence"/>
</dbReference>
<evidence type="ECO:0000256" key="1">
    <source>
        <dbReference type="ARBA" id="ARBA00004117"/>
    </source>
</evidence>
<proteinExistence type="inferred from homology"/>
<keyword evidence="4 6" id="KW-0975">Bacterial flagellum</keyword>
<comment type="subunit">
    <text evidence="6">The basal body constitutes a major portion of the flagellar organelle and consists of a number of rings mounted on a central rod.</text>
</comment>
<evidence type="ECO:0000259" key="7">
    <source>
        <dbReference type="Pfam" id="PF00460"/>
    </source>
</evidence>
<dbReference type="AlphaFoldDB" id="A0AA45WUL6"/>
<accession>A0AA45WUL6</accession>
<organism evidence="8 9">
    <name type="scientific">Anoxynatronum buryatiense</name>
    <dbReference type="NCBI Taxonomy" id="489973"/>
    <lineage>
        <taxon>Bacteria</taxon>
        <taxon>Bacillati</taxon>
        <taxon>Bacillota</taxon>
        <taxon>Clostridia</taxon>
        <taxon>Eubacteriales</taxon>
        <taxon>Clostridiaceae</taxon>
        <taxon>Anoxynatronum</taxon>
    </lineage>
</organism>
<keyword evidence="9" id="KW-1185">Reference proteome</keyword>
<comment type="subcellular location">
    <subcellularLocation>
        <location evidence="1 6">Bacterial flagellum basal body</location>
    </subcellularLocation>
</comment>
<dbReference type="InterPro" id="IPR019776">
    <property type="entry name" value="Flagellar_basal_body_rod_CS"/>
</dbReference>
<sequence length="135" mass="15243">MINLYQNVDMMSKALDASWKRNEIISNNIANVNTPGYKKSSVEFESILQNVLNGSTLAGWQTHQRHLPIGAATIDDVQYEVRQHQSYSTRRDGNNVDIDVESAERVKNELLYQTLSARVNSSFQKLRTAITEGGK</sequence>
<dbReference type="PANTHER" id="PTHR30435:SF12">
    <property type="entry name" value="FLAGELLAR BASAL BODY ROD PROTEIN FLGB"/>
    <property type="match status" value="1"/>
</dbReference>
<evidence type="ECO:0000256" key="4">
    <source>
        <dbReference type="ARBA" id="ARBA00023143"/>
    </source>
</evidence>
<gene>
    <name evidence="8" type="ORF">SAMN06296020_103109</name>
</gene>
<dbReference type="NCBIfam" id="TIGR01396">
    <property type="entry name" value="FlgB"/>
    <property type="match status" value="1"/>
</dbReference>
<keyword evidence="8" id="KW-0966">Cell projection</keyword>
<evidence type="ECO:0000256" key="3">
    <source>
        <dbReference type="ARBA" id="ARBA00014376"/>
    </source>
</evidence>
<protein>
    <recommendedName>
        <fullName evidence="3 6">Flagellar basal body rod protein FlgB</fullName>
    </recommendedName>
</protein>
<evidence type="ECO:0000256" key="6">
    <source>
        <dbReference type="PIRNR" id="PIRNR002889"/>
    </source>
</evidence>
<dbReference type="PROSITE" id="PS00588">
    <property type="entry name" value="FLAGELLA_BB_ROD"/>
    <property type="match status" value="1"/>
</dbReference>
<dbReference type="PIRSF" id="PIRSF002889">
    <property type="entry name" value="Rod_FlgB"/>
    <property type="match status" value="1"/>
</dbReference>
<dbReference type="GO" id="GO:0071978">
    <property type="term" value="P:bacterial-type flagellum-dependent swarming motility"/>
    <property type="evidence" value="ECO:0007669"/>
    <property type="project" value="TreeGrafter"/>
</dbReference>
<comment type="function">
    <text evidence="5 6">Structural component of flagellum, the bacterial motility apparatus. Part of the rod structure of flagellar basal body.</text>
</comment>
<dbReference type="GO" id="GO:0030694">
    <property type="term" value="C:bacterial-type flagellum basal body, rod"/>
    <property type="evidence" value="ECO:0007669"/>
    <property type="project" value="InterPro"/>
</dbReference>
<comment type="similarity">
    <text evidence="2 6">Belongs to the flagella basal body rod proteins family.</text>
</comment>
<evidence type="ECO:0000256" key="5">
    <source>
        <dbReference type="ARBA" id="ARBA00024934"/>
    </source>
</evidence>
<keyword evidence="8" id="KW-0282">Flagellum</keyword>
<evidence type="ECO:0000313" key="8">
    <source>
        <dbReference type="EMBL" id="SMP47157.1"/>
    </source>
</evidence>
<feature type="domain" description="Flagellar basal body rod protein N-terminal" evidence="7">
    <location>
        <begin position="14"/>
        <end position="38"/>
    </location>
</feature>
<evidence type="ECO:0000313" key="9">
    <source>
        <dbReference type="Proteomes" id="UP001158066"/>
    </source>
</evidence>
<comment type="caution">
    <text evidence="8">The sequence shown here is derived from an EMBL/GenBank/DDBJ whole genome shotgun (WGS) entry which is preliminary data.</text>
</comment>
<dbReference type="RefSeq" id="WP_283408387.1">
    <property type="nucleotide sequence ID" value="NZ_FXUF01000003.1"/>
</dbReference>
<evidence type="ECO:0000256" key="2">
    <source>
        <dbReference type="ARBA" id="ARBA00009677"/>
    </source>
</evidence>
<dbReference type="InterPro" id="IPR001444">
    <property type="entry name" value="Flag_bb_rod_N"/>
</dbReference>
<dbReference type="EMBL" id="FXUF01000003">
    <property type="protein sequence ID" value="SMP47157.1"/>
    <property type="molecule type" value="Genomic_DNA"/>
</dbReference>
<dbReference type="InterPro" id="IPR006300">
    <property type="entry name" value="FlgB"/>
</dbReference>
<name>A0AA45WUL6_9CLOT</name>
<dbReference type="PANTHER" id="PTHR30435">
    <property type="entry name" value="FLAGELLAR PROTEIN"/>
    <property type="match status" value="1"/>
</dbReference>
<reference evidence="8" key="1">
    <citation type="submission" date="2017-05" db="EMBL/GenBank/DDBJ databases">
        <authorList>
            <person name="Varghese N."/>
            <person name="Submissions S."/>
        </authorList>
    </citation>
    <scope>NUCLEOTIDE SEQUENCE</scope>
    <source>
        <strain evidence="8">Su22</strain>
    </source>
</reference>
<keyword evidence="8" id="KW-0969">Cilium</keyword>
<dbReference type="Pfam" id="PF00460">
    <property type="entry name" value="Flg_bb_rod"/>
    <property type="match status" value="1"/>
</dbReference>